<feature type="region of interest" description="Disordered" evidence="4">
    <location>
        <begin position="328"/>
        <end position="366"/>
    </location>
</feature>
<feature type="compositionally biased region" description="Basic and acidic residues" evidence="4">
    <location>
        <begin position="886"/>
        <end position="907"/>
    </location>
</feature>
<feature type="region of interest" description="Disordered" evidence="4">
    <location>
        <begin position="379"/>
        <end position="439"/>
    </location>
</feature>
<evidence type="ECO:0000313" key="7">
    <source>
        <dbReference type="Proteomes" id="UP000789375"/>
    </source>
</evidence>
<dbReference type="InterPro" id="IPR001487">
    <property type="entry name" value="Bromodomain"/>
</dbReference>
<dbReference type="EMBL" id="CAJVPP010000267">
    <property type="protein sequence ID" value="CAG8463072.1"/>
    <property type="molecule type" value="Genomic_DNA"/>
</dbReference>
<feature type="region of interest" description="Disordered" evidence="4">
    <location>
        <begin position="870"/>
        <end position="926"/>
    </location>
</feature>
<dbReference type="GO" id="GO:0006355">
    <property type="term" value="P:regulation of DNA-templated transcription"/>
    <property type="evidence" value="ECO:0007669"/>
    <property type="project" value="TreeGrafter"/>
</dbReference>
<reference evidence="6" key="1">
    <citation type="submission" date="2021-06" db="EMBL/GenBank/DDBJ databases">
        <authorList>
            <person name="Kallberg Y."/>
            <person name="Tangrot J."/>
            <person name="Rosling A."/>
        </authorList>
    </citation>
    <scope>NUCLEOTIDE SEQUENCE</scope>
    <source>
        <strain evidence="6">87-6 pot B 2015</strain>
    </source>
</reference>
<keyword evidence="2 3" id="KW-0103">Bromodomain</keyword>
<dbReference type="Gene3D" id="1.20.1270.220">
    <property type="match status" value="1"/>
</dbReference>
<dbReference type="InterPro" id="IPR038336">
    <property type="entry name" value="NET_sf"/>
</dbReference>
<protein>
    <submittedName>
        <fullName evidence="6">7211_t:CDS:1</fullName>
    </submittedName>
</protein>
<feature type="compositionally biased region" description="Acidic residues" evidence="4">
    <location>
        <begin position="345"/>
        <end position="362"/>
    </location>
</feature>
<dbReference type="Pfam" id="PF00439">
    <property type="entry name" value="Bromodomain"/>
    <property type="match status" value="2"/>
</dbReference>
<evidence type="ECO:0000313" key="6">
    <source>
        <dbReference type="EMBL" id="CAG8463072.1"/>
    </source>
</evidence>
<name>A0A9N8VVU9_FUNMO</name>
<feature type="domain" description="Bromo" evidence="5">
    <location>
        <begin position="55"/>
        <end position="127"/>
    </location>
</feature>
<feature type="compositionally biased region" description="Basic residues" evidence="4">
    <location>
        <begin position="498"/>
        <end position="514"/>
    </location>
</feature>
<dbReference type="AlphaFoldDB" id="A0A9N8VVU9"/>
<gene>
    <name evidence="6" type="ORF">FMOSSE_LOCUS2141</name>
</gene>
<dbReference type="InterPro" id="IPR043509">
    <property type="entry name" value="Bromo_Brdt_II"/>
</dbReference>
<feature type="compositionally biased region" description="Polar residues" evidence="4">
    <location>
        <begin position="803"/>
        <end position="817"/>
    </location>
</feature>
<dbReference type="GO" id="GO:0000785">
    <property type="term" value="C:chromatin"/>
    <property type="evidence" value="ECO:0007669"/>
    <property type="project" value="TreeGrafter"/>
</dbReference>
<accession>A0A9N8VVU9</accession>
<dbReference type="PANTHER" id="PTHR22880:SF225">
    <property type="entry name" value="BROMODOMAIN-CONTAINING PROTEIN BET-1-RELATED"/>
    <property type="match status" value="1"/>
</dbReference>
<dbReference type="GO" id="GO:0005634">
    <property type="term" value="C:nucleus"/>
    <property type="evidence" value="ECO:0007669"/>
    <property type="project" value="TreeGrafter"/>
</dbReference>
<feature type="region of interest" description="Disordered" evidence="4">
    <location>
        <begin position="550"/>
        <end position="629"/>
    </location>
</feature>
<dbReference type="InterPro" id="IPR018359">
    <property type="entry name" value="Bromodomain_CS"/>
</dbReference>
<dbReference type="PRINTS" id="PR00503">
    <property type="entry name" value="BROMODOMAIN"/>
</dbReference>
<feature type="region of interest" description="Disordered" evidence="4">
    <location>
        <begin position="746"/>
        <end position="817"/>
    </location>
</feature>
<feature type="region of interest" description="Disordered" evidence="4">
    <location>
        <begin position="496"/>
        <end position="525"/>
    </location>
</feature>
<organism evidence="6 7">
    <name type="scientific">Funneliformis mosseae</name>
    <name type="common">Endomycorrhizal fungus</name>
    <name type="synonym">Glomus mosseae</name>
    <dbReference type="NCBI Taxonomy" id="27381"/>
    <lineage>
        <taxon>Eukaryota</taxon>
        <taxon>Fungi</taxon>
        <taxon>Fungi incertae sedis</taxon>
        <taxon>Mucoromycota</taxon>
        <taxon>Glomeromycotina</taxon>
        <taxon>Glomeromycetes</taxon>
        <taxon>Glomerales</taxon>
        <taxon>Glomeraceae</taxon>
        <taxon>Funneliformis</taxon>
    </lineage>
</organism>
<feature type="compositionally biased region" description="Basic residues" evidence="4">
    <location>
        <begin position="388"/>
        <end position="397"/>
    </location>
</feature>
<feature type="compositionally biased region" description="Low complexity" evidence="4">
    <location>
        <begin position="398"/>
        <end position="407"/>
    </location>
</feature>
<dbReference type="InterPro" id="IPR027353">
    <property type="entry name" value="NET_dom"/>
</dbReference>
<keyword evidence="7" id="KW-1185">Reference proteome</keyword>
<feature type="compositionally biased region" description="Low complexity" evidence="4">
    <location>
        <begin position="557"/>
        <end position="566"/>
    </location>
</feature>
<evidence type="ECO:0000256" key="1">
    <source>
        <dbReference type="ARBA" id="ARBA00022737"/>
    </source>
</evidence>
<dbReference type="CDD" id="cd05498">
    <property type="entry name" value="Bromo_Brdt_II_like"/>
    <property type="match status" value="1"/>
</dbReference>
<dbReference type="InterPro" id="IPR050935">
    <property type="entry name" value="Bromo_chromatin_reader"/>
</dbReference>
<keyword evidence="1" id="KW-0677">Repeat</keyword>
<comment type="caution">
    <text evidence="6">The sequence shown here is derived from an EMBL/GenBank/DDBJ whole genome shotgun (WGS) entry which is preliminary data.</text>
</comment>
<dbReference type="SMART" id="SM00297">
    <property type="entry name" value="BROMO"/>
    <property type="match status" value="2"/>
</dbReference>
<proteinExistence type="predicted"/>
<sequence>MRRAIKKPIKTTKTDATPIIETNVELQQNQQNDWFSKSMARKHLKYCTAALKELKKHPSAGLFLEPVDAIKYGIPDYFDIIKQPMDLGTVEAKLNALQYTTVTDFESDVRLIFSNCILYNGVDHPVSQQAKELESLFNVQLSSFPGGKKEVKPPVTEPSTKAAKSVKSTATAAAAAATVSSSPSSTVNLTIDESRPKRIIKAPAKDLPEAPQSGRRKKTKKNAELNFCRSVLRELKKKTHWPYAYPFYEPVDAEKLGVPDYYKVIKQPMDLTTINSKLENDQYASADEFEEDIRLMFRNCYTYNGVGSEVYNMGKTLENVFNKKWAEKPVPQSKQKGKTKTSRDDDSDTDSSSEEEYDDDEVPNPGLKKIQKQLSTLTSQLRQISNPKKSKSKKSRSGKASTSKSGSFNDPMDVDVEKKSLKRPRGGKRSEDEGLSNDQKAFLSSSIELLADTDMNQLIDLLYESGAPLQRDGGNYEIEIETLDVKTAKKVFDFVSKRINKQKRRPPPAKKARKHSNEEEQNQKILALERTLAKFNGSPSHDAFIENHYTSEEDSSDSQSSDSSGSESEDSGSDDTRKRKIRIENLPQTTSIAFKSRETGSFKVPKPVQPKESQTRSNKVIKRDSSQDVSEYFNERSKEQTKNIRINTNNSIPNRPIARLKIIEGEDPSIEERELLRKQILRIPDDVSKQSEQTKSIGAGIMNSSNINNKLTTRSRNSDIKSYNENLSLEVKGDDLARIMAAELDKMPSRSPSPARNQESRIHLNYSGSSNKTTRVNVSRTARPTESIGAYTRNRPAVRHNTSDSTTSGNAKSNAKLIQNTRYRSMTKYGAYKRKEPHIPPIPPLEELKPKKLIEVATNKAKPKFYDGGFETGPIEIKPLPSWCDAKPKQPKPEHQEQPKPEEKDQDVPQFNDEEEQTDQPREEENKEVIQHLENEIMKFMVEKAAKEEAQRAKELTSCIGWGEEALLMAEMEAEPFHLDRLAGSIWRRFREPFEDEPLQGSVQKMIIWPTVTPFGAIRTPLPSFPGLIV</sequence>
<dbReference type="PROSITE" id="PS50014">
    <property type="entry name" value="BROMODOMAIN_2"/>
    <property type="match status" value="2"/>
</dbReference>
<evidence type="ECO:0000256" key="3">
    <source>
        <dbReference type="PROSITE-ProRule" id="PRU00035"/>
    </source>
</evidence>
<evidence type="ECO:0000256" key="4">
    <source>
        <dbReference type="SAM" id="MobiDB-lite"/>
    </source>
</evidence>
<feature type="domain" description="Bromo" evidence="5">
    <location>
        <begin position="239"/>
        <end position="311"/>
    </location>
</feature>
<dbReference type="GO" id="GO:0006338">
    <property type="term" value="P:chromatin remodeling"/>
    <property type="evidence" value="ECO:0007669"/>
    <property type="project" value="TreeGrafter"/>
</dbReference>
<evidence type="ECO:0000256" key="2">
    <source>
        <dbReference type="ARBA" id="ARBA00023117"/>
    </source>
</evidence>
<dbReference type="PANTHER" id="PTHR22880">
    <property type="entry name" value="FALZ-RELATED BROMODOMAIN-CONTAINING PROTEINS"/>
    <property type="match status" value="1"/>
</dbReference>
<feature type="compositionally biased region" description="Polar residues" evidence="4">
    <location>
        <begin position="766"/>
        <end position="784"/>
    </location>
</feature>
<evidence type="ECO:0000259" key="5">
    <source>
        <dbReference type="PROSITE" id="PS50014"/>
    </source>
</evidence>
<dbReference type="Gene3D" id="1.20.920.10">
    <property type="entry name" value="Bromodomain-like"/>
    <property type="match status" value="2"/>
</dbReference>
<dbReference type="SUPFAM" id="SSF47370">
    <property type="entry name" value="Bromodomain"/>
    <property type="match status" value="2"/>
</dbReference>
<dbReference type="PROSITE" id="PS00633">
    <property type="entry name" value="BROMODOMAIN_1"/>
    <property type="match status" value="2"/>
</dbReference>
<dbReference type="Pfam" id="PF17035">
    <property type="entry name" value="BET"/>
    <property type="match status" value="1"/>
</dbReference>
<dbReference type="InterPro" id="IPR036427">
    <property type="entry name" value="Bromodomain-like_sf"/>
</dbReference>
<dbReference type="Proteomes" id="UP000789375">
    <property type="component" value="Unassembled WGS sequence"/>
</dbReference>